<dbReference type="RefSeq" id="WP_140914654.1">
    <property type="nucleotide sequence ID" value="NZ_VHHP01000002.1"/>
</dbReference>
<accession>A0ABY2Z186</accession>
<feature type="transmembrane region" description="Helical" evidence="7">
    <location>
        <begin position="53"/>
        <end position="70"/>
    </location>
</feature>
<feature type="transmembrane region" description="Helical" evidence="7">
    <location>
        <begin position="152"/>
        <end position="173"/>
    </location>
</feature>
<sequence>MWKKKPNKLKTGWQAQDNKNNEENKPQTKTNNLNVSSNQIVKNKTNKNLFERVIKWIIYAILFIAIPRYLRSSRIKGKEIVNSAYEKLNSHEFAFVPAGYAMYLFLSFIPITCLLLGVIGSISAKYEVVLEHVMLGQIIPGISQVIPSISSLWSSAGGAIAFALFALSVIWLASKGYSKFIYSIDALYGHKSPYRMWKTRIKGFIVSIIISFGLALALLGFSAFMTFLIENAGLGEFAEDLSKMTLADFHLQWEFYLIYWVTIILFLPVLTYLAFLLFFTFAPNFKLKFSQAHPGALIASIPTSVFILIFGSLASLIPYQKFGIVASFMYVILLLSVMSYFIYAGVIVNSSFYHTFVNMPTIEKRSWWKRKKVTV</sequence>
<comment type="caution">
    <text evidence="8">The sequence shown here is derived from an EMBL/GenBank/DDBJ whole genome shotgun (WGS) entry which is preliminary data.</text>
</comment>
<feature type="transmembrane region" description="Helical" evidence="7">
    <location>
        <begin position="204"/>
        <end position="229"/>
    </location>
</feature>
<organism evidence="8 9">
    <name type="scientific">Metamycoplasma neophronis</name>
    <dbReference type="NCBI Taxonomy" id="872983"/>
    <lineage>
        <taxon>Bacteria</taxon>
        <taxon>Bacillati</taxon>
        <taxon>Mycoplasmatota</taxon>
        <taxon>Mycoplasmoidales</taxon>
        <taxon>Metamycoplasmataceae</taxon>
        <taxon>Metamycoplasma</taxon>
    </lineage>
</organism>
<dbReference type="Proteomes" id="UP000316851">
    <property type="component" value="Unassembled WGS sequence"/>
</dbReference>
<feature type="transmembrane region" description="Helical" evidence="7">
    <location>
        <begin position="257"/>
        <end position="282"/>
    </location>
</feature>
<dbReference type="EMBL" id="VHHP01000002">
    <property type="protein sequence ID" value="TPR54309.1"/>
    <property type="molecule type" value="Genomic_DNA"/>
</dbReference>
<protein>
    <submittedName>
        <fullName evidence="8">YihY/virulence factor BrkB family protein</fullName>
    </submittedName>
</protein>
<keyword evidence="9" id="KW-1185">Reference proteome</keyword>
<keyword evidence="3 7" id="KW-0812">Transmembrane</keyword>
<feature type="transmembrane region" description="Helical" evidence="7">
    <location>
        <begin position="100"/>
        <end position="122"/>
    </location>
</feature>
<keyword evidence="4 7" id="KW-1133">Transmembrane helix</keyword>
<gene>
    <name evidence="8" type="ORF">FJR74_00835</name>
</gene>
<reference evidence="8" key="1">
    <citation type="submission" date="2019-06" db="EMBL/GenBank/DDBJ databases">
        <title>Mycoplasma neophronis type strain whole genome sequence.</title>
        <authorList>
            <person name="Spergser J."/>
        </authorList>
    </citation>
    <scope>NUCLEOTIDE SEQUENCE [LARGE SCALE GENOMIC DNA]</scope>
    <source>
        <strain evidence="8">DSM 24097</strain>
    </source>
</reference>
<comment type="subcellular location">
    <subcellularLocation>
        <location evidence="1">Cell membrane</location>
        <topology evidence="1">Multi-pass membrane protein</topology>
    </subcellularLocation>
</comment>
<dbReference type="PANTHER" id="PTHR30213:SF0">
    <property type="entry name" value="UPF0761 MEMBRANE PROTEIN YIHY"/>
    <property type="match status" value="1"/>
</dbReference>
<feature type="transmembrane region" description="Helical" evidence="7">
    <location>
        <begin position="129"/>
        <end position="146"/>
    </location>
</feature>
<evidence type="ECO:0000256" key="4">
    <source>
        <dbReference type="ARBA" id="ARBA00022989"/>
    </source>
</evidence>
<evidence type="ECO:0000256" key="5">
    <source>
        <dbReference type="ARBA" id="ARBA00023136"/>
    </source>
</evidence>
<evidence type="ECO:0000256" key="7">
    <source>
        <dbReference type="SAM" id="Phobius"/>
    </source>
</evidence>
<dbReference type="InterPro" id="IPR017039">
    <property type="entry name" value="Virul_fac_BrkB"/>
</dbReference>
<evidence type="ECO:0000256" key="3">
    <source>
        <dbReference type="ARBA" id="ARBA00022692"/>
    </source>
</evidence>
<proteinExistence type="predicted"/>
<keyword evidence="5 7" id="KW-0472">Membrane</keyword>
<evidence type="ECO:0000256" key="2">
    <source>
        <dbReference type="ARBA" id="ARBA00022475"/>
    </source>
</evidence>
<evidence type="ECO:0000256" key="6">
    <source>
        <dbReference type="SAM" id="MobiDB-lite"/>
    </source>
</evidence>
<feature type="transmembrane region" description="Helical" evidence="7">
    <location>
        <begin position="323"/>
        <end position="343"/>
    </location>
</feature>
<feature type="transmembrane region" description="Helical" evidence="7">
    <location>
        <begin position="294"/>
        <end position="317"/>
    </location>
</feature>
<keyword evidence="2" id="KW-1003">Cell membrane</keyword>
<evidence type="ECO:0000256" key="1">
    <source>
        <dbReference type="ARBA" id="ARBA00004651"/>
    </source>
</evidence>
<feature type="region of interest" description="Disordered" evidence="6">
    <location>
        <begin position="1"/>
        <end position="32"/>
    </location>
</feature>
<dbReference type="Pfam" id="PF03631">
    <property type="entry name" value="Virul_fac_BrkB"/>
    <property type="match status" value="1"/>
</dbReference>
<name>A0ABY2Z186_9BACT</name>
<dbReference type="PANTHER" id="PTHR30213">
    <property type="entry name" value="INNER MEMBRANE PROTEIN YHJD"/>
    <property type="match status" value="1"/>
</dbReference>
<evidence type="ECO:0000313" key="8">
    <source>
        <dbReference type="EMBL" id="TPR54309.1"/>
    </source>
</evidence>
<evidence type="ECO:0000313" key="9">
    <source>
        <dbReference type="Proteomes" id="UP000316851"/>
    </source>
</evidence>